<dbReference type="Proteomes" id="UP001596067">
    <property type="component" value="Unassembled WGS sequence"/>
</dbReference>
<dbReference type="EMBL" id="JBHSOD010000079">
    <property type="protein sequence ID" value="MFC5890363.1"/>
    <property type="molecule type" value="Genomic_DNA"/>
</dbReference>
<name>A0ABW1FAY2_9ACTN</name>
<proteinExistence type="predicted"/>
<comment type="caution">
    <text evidence="2">The sequence shown here is derived from an EMBL/GenBank/DDBJ whole genome shotgun (WGS) entry which is preliminary data.</text>
</comment>
<protein>
    <recommendedName>
        <fullName evidence="4">Secreted protein</fullName>
    </recommendedName>
</protein>
<evidence type="ECO:0008006" key="4">
    <source>
        <dbReference type="Google" id="ProtNLM"/>
    </source>
</evidence>
<sequence>MKRLAGAVSLTFASAATMTATALPAHADTYICGDSVPISTGARVAACLHFGGTPGWSQPFIQITGGGTILNDSTQLWLNSGDGHYNDYSYPVAGYYGPGIIWGRSTDWRIGCYVQAQAFIGTPGIVYRVYSPTMNVC</sequence>
<accession>A0ABW1FAY2</accession>
<evidence type="ECO:0000313" key="3">
    <source>
        <dbReference type="Proteomes" id="UP001596067"/>
    </source>
</evidence>
<evidence type="ECO:0000313" key="2">
    <source>
        <dbReference type="EMBL" id="MFC5890363.1"/>
    </source>
</evidence>
<evidence type="ECO:0000256" key="1">
    <source>
        <dbReference type="SAM" id="SignalP"/>
    </source>
</evidence>
<keyword evidence="3" id="KW-1185">Reference proteome</keyword>
<feature type="signal peptide" evidence="1">
    <location>
        <begin position="1"/>
        <end position="27"/>
    </location>
</feature>
<reference evidence="3" key="1">
    <citation type="journal article" date="2019" name="Int. J. Syst. Evol. Microbiol.">
        <title>The Global Catalogue of Microorganisms (GCM) 10K type strain sequencing project: providing services to taxonomists for standard genome sequencing and annotation.</title>
        <authorList>
            <consortium name="The Broad Institute Genomics Platform"/>
            <consortium name="The Broad Institute Genome Sequencing Center for Infectious Disease"/>
            <person name="Wu L."/>
            <person name="Ma J."/>
        </authorList>
    </citation>
    <scope>NUCLEOTIDE SEQUENCE [LARGE SCALE GENOMIC DNA]</scope>
    <source>
        <strain evidence="3">CGMCC 4.1469</strain>
    </source>
</reference>
<feature type="chain" id="PRO_5047186242" description="Secreted protein" evidence="1">
    <location>
        <begin position="28"/>
        <end position="137"/>
    </location>
</feature>
<keyword evidence="1" id="KW-0732">Signal</keyword>
<organism evidence="2 3">
    <name type="scientific">Kitasatospora aburaviensis</name>
    <dbReference type="NCBI Taxonomy" id="67265"/>
    <lineage>
        <taxon>Bacteria</taxon>
        <taxon>Bacillati</taxon>
        <taxon>Actinomycetota</taxon>
        <taxon>Actinomycetes</taxon>
        <taxon>Kitasatosporales</taxon>
        <taxon>Streptomycetaceae</taxon>
        <taxon>Kitasatospora</taxon>
    </lineage>
</organism>
<gene>
    <name evidence="2" type="ORF">ACFP0N_35955</name>
</gene>
<dbReference type="RefSeq" id="WP_345328591.1">
    <property type="nucleotide sequence ID" value="NZ_BAAAVH010000038.1"/>
</dbReference>